<proteinExistence type="inferred from homology"/>
<gene>
    <name evidence="5" type="ORF">EDD18DRAFT_1094036</name>
</gene>
<comment type="catalytic activity">
    <reaction evidence="4">
        <text>ATP + H2O = ADP + phosphate + H(+)</text>
        <dbReference type="Rhea" id="RHEA:13065"/>
        <dbReference type="ChEBI" id="CHEBI:15377"/>
        <dbReference type="ChEBI" id="CHEBI:15378"/>
        <dbReference type="ChEBI" id="CHEBI:30616"/>
        <dbReference type="ChEBI" id="CHEBI:43474"/>
        <dbReference type="ChEBI" id="CHEBI:456216"/>
    </reaction>
</comment>
<evidence type="ECO:0000313" key="5">
    <source>
        <dbReference type="EMBL" id="KAK0472556.1"/>
    </source>
</evidence>
<dbReference type="GO" id="GO:0042393">
    <property type="term" value="F:histone binding"/>
    <property type="evidence" value="ECO:0007669"/>
    <property type="project" value="TreeGrafter"/>
</dbReference>
<dbReference type="InterPro" id="IPR027417">
    <property type="entry name" value="P-loop_NTPase"/>
</dbReference>
<dbReference type="GO" id="GO:0016887">
    <property type="term" value="F:ATP hydrolysis activity"/>
    <property type="evidence" value="ECO:0007669"/>
    <property type="project" value="TreeGrafter"/>
</dbReference>
<dbReference type="GO" id="GO:0005524">
    <property type="term" value="F:ATP binding"/>
    <property type="evidence" value="ECO:0007669"/>
    <property type="project" value="UniProtKB-UniRule"/>
</dbReference>
<dbReference type="GO" id="GO:0031011">
    <property type="term" value="C:Ino80 complex"/>
    <property type="evidence" value="ECO:0007669"/>
    <property type="project" value="UniProtKB-UniRule"/>
</dbReference>
<comment type="subunit">
    <text evidence="4">Component of the INO80 chromatin-remodeling complex.</text>
</comment>
<accession>A0AA39T903</accession>
<dbReference type="AlphaFoldDB" id="A0AA39T903"/>
<dbReference type="Gene3D" id="3.40.50.300">
    <property type="entry name" value="P-loop containing nucleotide triphosphate hydrolases"/>
    <property type="match status" value="1"/>
</dbReference>
<comment type="domain">
    <text evidence="4">The DBINO region is involved in binding to DNA.</text>
</comment>
<name>A0AA39T903_9AGAR</name>
<evidence type="ECO:0000256" key="1">
    <source>
        <dbReference type="ARBA" id="ARBA00004123"/>
    </source>
</evidence>
<evidence type="ECO:0000256" key="3">
    <source>
        <dbReference type="ARBA" id="ARBA00022840"/>
    </source>
</evidence>
<keyword evidence="4" id="KW-0378">Hydrolase</keyword>
<dbReference type="InterPro" id="IPR050520">
    <property type="entry name" value="INO80/SWR1_helicase"/>
</dbReference>
<keyword evidence="6" id="KW-1185">Reference proteome</keyword>
<keyword evidence="4" id="KW-0238">DNA-binding</keyword>
<dbReference type="EC" id="3.6.4.-" evidence="4"/>
<dbReference type="GO" id="GO:0006281">
    <property type="term" value="P:DNA repair"/>
    <property type="evidence" value="ECO:0007669"/>
    <property type="project" value="UniProtKB-UniRule"/>
</dbReference>
<dbReference type="PANTHER" id="PTHR45685:SF2">
    <property type="entry name" value="CHROMATIN-REMODELING ATPASE INO80"/>
    <property type="match status" value="1"/>
</dbReference>
<comment type="function">
    <text evidence="4">ATPase component of the INO80 complex which remodels chromatin by shifting nucleosomes and is involved in DNA repair.</text>
</comment>
<keyword evidence="4" id="KW-0227">DNA damage</keyword>
<comment type="subcellular location">
    <subcellularLocation>
        <location evidence="1 4">Nucleus</location>
    </subcellularLocation>
</comment>
<keyword evidence="2" id="KW-0547">Nucleotide-binding</keyword>
<dbReference type="EMBL" id="JAUEPU010000264">
    <property type="protein sequence ID" value="KAK0472556.1"/>
    <property type="molecule type" value="Genomic_DNA"/>
</dbReference>
<comment type="similarity">
    <text evidence="4">Belongs to the SNF2/RAD54 helicase family.</text>
</comment>
<evidence type="ECO:0000256" key="2">
    <source>
        <dbReference type="ARBA" id="ARBA00022741"/>
    </source>
</evidence>
<sequence>IEEDIYVSLSARRRSLYKALLAKVSVADLIAKAANIGDTNSARTLMNLVMQFCKVCNHPELFERADVVVPFSFSRFGRPEPVSRDGDFINLPYPTHNPIEFTVPSFCIDMEACWMYPRTPRILHPGVVA</sequence>
<comment type="caution">
    <text evidence="5">The sequence shown here is derived from an EMBL/GenBank/DDBJ whole genome shotgun (WGS) entry which is preliminary data.</text>
</comment>
<evidence type="ECO:0000313" key="6">
    <source>
        <dbReference type="Proteomes" id="UP001175228"/>
    </source>
</evidence>
<dbReference type="GO" id="GO:0003677">
    <property type="term" value="F:DNA binding"/>
    <property type="evidence" value="ECO:0007669"/>
    <property type="project" value="UniProtKB-UniRule"/>
</dbReference>
<reference evidence="5" key="1">
    <citation type="submission" date="2023-06" db="EMBL/GenBank/DDBJ databases">
        <authorList>
            <consortium name="Lawrence Berkeley National Laboratory"/>
            <person name="Ahrendt S."/>
            <person name="Sahu N."/>
            <person name="Indic B."/>
            <person name="Wong-Bajracharya J."/>
            <person name="Merenyi Z."/>
            <person name="Ke H.-M."/>
            <person name="Monk M."/>
            <person name="Kocsube S."/>
            <person name="Drula E."/>
            <person name="Lipzen A."/>
            <person name="Balint B."/>
            <person name="Henrissat B."/>
            <person name="Andreopoulos B."/>
            <person name="Martin F.M."/>
            <person name="Harder C.B."/>
            <person name="Rigling D."/>
            <person name="Ford K.L."/>
            <person name="Foster G.D."/>
            <person name="Pangilinan J."/>
            <person name="Papanicolaou A."/>
            <person name="Barry K."/>
            <person name="LaButti K."/>
            <person name="Viragh M."/>
            <person name="Koriabine M."/>
            <person name="Yan M."/>
            <person name="Riley R."/>
            <person name="Champramary S."/>
            <person name="Plett K.L."/>
            <person name="Tsai I.J."/>
            <person name="Slot J."/>
            <person name="Sipos G."/>
            <person name="Plett J."/>
            <person name="Nagy L.G."/>
            <person name="Grigoriev I.V."/>
        </authorList>
    </citation>
    <scope>NUCLEOTIDE SEQUENCE</scope>
    <source>
        <strain evidence="5">HWK02</strain>
    </source>
</reference>
<keyword evidence="4" id="KW-0234">DNA repair</keyword>
<dbReference type="PANTHER" id="PTHR45685">
    <property type="entry name" value="HELICASE SRCAP-RELATED"/>
    <property type="match status" value="1"/>
</dbReference>
<dbReference type="Proteomes" id="UP001175228">
    <property type="component" value="Unassembled WGS sequence"/>
</dbReference>
<keyword evidence="3 4" id="KW-0067">ATP-binding</keyword>
<feature type="non-terminal residue" evidence="5">
    <location>
        <position position="1"/>
    </location>
</feature>
<dbReference type="GO" id="GO:0006338">
    <property type="term" value="P:chromatin remodeling"/>
    <property type="evidence" value="ECO:0007669"/>
    <property type="project" value="UniProtKB-UniRule"/>
</dbReference>
<evidence type="ECO:0000256" key="4">
    <source>
        <dbReference type="RuleBase" id="RU368001"/>
    </source>
</evidence>
<organism evidence="5 6">
    <name type="scientific">Armillaria luteobubalina</name>
    <dbReference type="NCBI Taxonomy" id="153913"/>
    <lineage>
        <taxon>Eukaryota</taxon>
        <taxon>Fungi</taxon>
        <taxon>Dikarya</taxon>
        <taxon>Basidiomycota</taxon>
        <taxon>Agaricomycotina</taxon>
        <taxon>Agaricomycetes</taxon>
        <taxon>Agaricomycetidae</taxon>
        <taxon>Agaricales</taxon>
        <taxon>Marasmiineae</taxon>
        <taxon>Physalacriaceae</taxon>
        <taxon>Armillaria</taxon>
    </lineage>
</organism>
<protein>
    <recommendedName>
        <fullName evidence="4">Chromatin-remodeling ATPase INO80</fullName>
        <ecNumber evidence="4">3.6.4.-</ecNumber>
    </recommendedName>
</protein>